<gene>
    <name evidence="2" type="ORF">GTP69_11025</name>
</gene>
<name>A0ABW9VZ47_9BURK</name>
<protein>
    <submittedName>
        <fullName evidence="2">Uncharacterized protein</fullName>
    </submittedName>
</protein>
<evidence type="ECO:0000256" key="1">
    <source>
        <dbReference type="SAM" id="Phobius"/>
    </source>
</evidence>
<comment type="caution">
    <text evidence="2">The sequence shown here is derived from an EMBL/GenBank/DDBJ whole genome shotgun (WGS) entry which is preliminary data.</text>
</comment>
<evidence type="ECO:0000313" key="3">
    <source>
        <dbReference type="Proteomes" id="UP000642144"/>
    </source>
</evidence>
<evidence type="ECO:0000313" key="2">
    <source>
        <dbReference type="EMBL" id="MYN26941.1"/>
    </source>
</evidence>
<dbReference type="EMBL" id="WWCT01000007">
    <property type="protein sequence ID" value="MYN26941.1"/>
    <property type="molecule type" value="Genomic_DNA"/>
</dbReference>
<dbReference type="Proteomes" id="UP000642144">
    <property type="component" value="Unassembled WGS sequence"/>
</dbReference>
<keyword evidence="3" id="KW-1185">Reference proteome</keyword>
<feature type="transmembrane region" description="Helical" evidence="1">
    <location>
        <begin position="12"/>
        <end position="27"/>
    </location>
</feature>
<feature type="transmembrane region" description="Helical" evidence="1">
    <location>
        <begin position="76"/>
        <end position="96"/>
    </location>
</feature>
<dbReference type="RefSeq" id="WP_161054945.1">
    <property type="nucleotide sequence ID" value="NZ_WWCT01000007.1"/>
</dbReference>
<organism evidence="2 3">
    <name type="scientific">Duganella levis</name>
    <dbReference type="NCBI Taxonomy" id="2692169"/>
    <lineage>
        <taxon>Bacteria</taxon>
        <taxon>Pseudomonadati</taxon>
        <taxon>Pseudomonadota</taxon>
        <taxon>Betaproteobacteria</taxon>
        <taxon>Burkholderiales</taxon>
        <taxon>Oxalobacteraceae</taxon>
        <taxon>Telluria group</taxon>
        <taxon>Duganella</taxon>
    </lineage>
</organism>
<reference evidence="2 3" key="1">
    <citation type="submission" date="2019-12" db="EMBL/GenBank/DDBJ databases">
        <title>Novel species isolated from a subtropical stream in China.</title>
        <authorList>
            <person name="Lu H."/>
        </authorList>
    </citation>
    <scope>NUCLEOTIDE SEQUENCE [LARGE SCALE GENOMIC DNA]</scope>
    <source>
        <strain evidence="2 3">CY42W</strain>
    </source>
</reference>
<sequence length="212" mass="22921">MKKILENVNTPLYAGILAPVLLALGTWEPLVKSSLGEAYGVAGGSSTAIYIYAITIALLVANIFSDKIRKDIANRLQIVAMIVVTGCLIFGLQVTIEGMQWFNVQTAFNVPGIEGANLDAFWATLSNFGVGETSMGSLRSLYETWGPMVAQNDIPVYQNTINSLNPAQLKSLLAAGEISYFVIPAGILFYLASFISQIFVLLSISKNKNKFS</sequence>
<keyword evidence="1" id="KW-0472">Membrane</keyword>
<proteinExistence type="predicted"/>
<keyword evidence="1" id="KW-0812">Transmembrane</keyword>
<feature type="transmembrane region" description="Helical" evidence="1">
    <location>
        <begin position="47"/>
        <end position="64"/>
    </location>
</feature>
<feature type="transmembrane region" description="Helical" evidence="1">
    <location>
        <begin position="178"/>
        <end position="202"/>
    </location>
</feature>
<accession>A0ABW9VZ47</accession>
<keyword evidence="1" id="KW-1133">Transmembrane helix</keyword>